<protein>
    <submittedName>
        <fullName evidence="2">Uncharacterized protein</fullName>
    </submittedName>
</protein>
<dbReference type="Proteomes" id="UP000654918">
    <property type="component" value="Unassembled WGS sequence"/>
</dbReference>
<evidence type="ECO:0000313" key="2">
    <source>
        <dbReference type="EMBL" id="KAF6813068.1"/>
    </source>
</evidence>
<comment type="caution">
    <text evidence="2">The sequence shown here is derived from an EMBL/GenBank/DDBJ whole genome shotgun (WGS) entry which is preliminary data.</text>
</comment>
<sequence length="89" mass="9245">MKFSVVFAIFTTVAMAANIPGFEGDGLEKRQRDCTIGAAVRAPLVKCATPAATDAVASPPPPALAAAYVYSPSEELVPVIKRLLQVVSA</sequence>
<feature type="chain" id="PRO_5034003586" evidence="1">
    <location>
        <begin position="17"/>
        <end position="89"/>
    </location>
</feature>
<keyword evidence="1" id="KW-0732">Signal</keyword>
<evidence type="ECO:0000313" key="3">
    <source>
        <dbReference type="Proteomes" id="UP000654918"/>
    </source>
</evidence>
<feature type="signal peptide" evidence="1">
    <location>
        <begin position="1"/>
        <end position="16"/>
    </location>
</feature>
<proteinExistence type="predicted"/>
<gene>
    <name evidence="2" type="ORF">CPLU01_14734</name>
</gene>
<evidence type="ECO:0000256" key="1">
    <source>
        <dbReference type="SAM" id="SignalP"/>
    </source>
</evidence>
<name>A0A8H6JI82_9PEZI</name>
<accession>A0A8H6JI82</accession>
<keyword evidence="3" id="KW-1185">Reference proteome</keyword>
<reference evidence="2" key="1">
    <citation type="journal article" date="2020" name="Phytopathology">
        <title>Genome Sequence Resources of Colletotrichum truncatum, C. plurivorum, C. musicola, and C. sojae: Four Species Pathogenic to Soybean (Glycine max).</title>
        <authorList>
            <person name="Rogerio F."/>
            <person name="Boufleur T.R."/>
            <person name="Ciampi-Guillardi M."/>
            <person name="Sukno S.A."/>
            <person name="Thon M.R."/>
            <person name="Massola Junior N.S."/>
            <person name="Baroncelli R."/>
        </authorList>
    </citation>
    <scope>NUCLEOTIDE SEQUENCE</scope>
    <source>
        <strain evidence="2">LFN00145</strain>
    </source>
</reference>
<dbReference type="AlphaFoldDB" id="A0A8H6JI82"/>
<organism evidence="2 3">
    <name type="scientific">Colletotrichum plurivorum</name>
    <dbReference type="NCBI Taxonomy" id="2175906"/>
    <lineage>
        <taxon>Eukaryota</taxon>
        <taxon>Fungi</taxon>
        <taxon>Dikarya</taxon>
        <taxon>Ascomycota</taxon>
        <taxon>Pezizomycotina</taxon>
        <taxon>Sordariomycetes</taxon>
        <taxon>Hypocreomycetidae</taxon>
        <taxon>Glomerellales</taxon>
        <taxon>Glomerellaceae</taxon>
        <taxon>Colletotrichum</taxon>
        <taxon>Colletotrichum orchidearum species complex</taxon>
    </lineage>
</organism>
<dbReference type="EMBL" id="WIGO01000415">
    <property type="protein sequence ID" value="KAF6813068.1"/>
    <property type="molecule type" value="Genomic_DNA"/>
</dbReference>